<accession>A0ABR1QG95</accession>
<feature type="region of interest" description="Disordered" evidence="1">
    <location>
        <begin position="1"/>
        <end position="83"/>
    </location>
</feature>
<dbReference type="GeneID" id="92074264"/>
<sequence length="202" mass="22211">MHRPVPYRSAQKTHGNAPPAAPLPPKLRSRCRSAAYCSPNANKPTGEPASTSAAPSAPPTPPGPRSLPTHGQQEPRLQAATPLASRTKEISSTGHFEPKLARLLEVPGGLRNRFLGKGLQVVRGNLLRGRPTFPDSSLRLRYVTEQHPPRGARERRDLDVRKVRAVCRLLDQRVMPLLASKVDTDRQSVLDALTEETVDEYM</sequence>
<evidence type="ECO:0000313" key="2">
    <source>
        <dbReference type="EMBL" id="KAK7955758.1"/>
    </source>
</evidence>
<reference evidence="2 3" key="1">
    <citation type="submission" date="2023-01" db="EMBL/GenBank/DDBJ databases">
        <title>Analysis of 21 Apiospora genomes using comparative genomics revels a genus with tremendous synthesis potential of carbohydrate active enzymes and secondary metabolites.</title>
        <authorList>
            <person name="Sorensen T."/>
        </authorList>
    </citation>
    <scope>NUCLEOTIDE SEQUENCE [LARGE SCALE GENOMIC DNA]</scope>
    <source>
        <strain evidence="2 3">CBS 24483</strain>
    </source>
</reference>
<organism evidence="2 3">
    <name type="scientific">Apiospora aurea</name>
    <dbReference type="NCBI Taxonomy" id="335848"/>
    <lineage>
        <taxon>Eukaryota</taxon>
        <taxon>Fungi</taxon>
        <taxon>Dikarya</taxon>
        <taxon>Ascomycota</taxon>
        <taxon>Pezizomycotina</taxon>
        <taxon>Sordariomycetes</taxon>
        <taxon>Xylariomycetidae</taxon>
        <taxon>Amphisphaeriales</taxon>
        <taxon>Apiosporaceae</taxon>
        <taxon>Apiospora</taxon>
    </lineage>
</organism>
<evidence type="ECO:0000313" key="3">
    <source>
        <dbReference type="Proteomes" id="UP001391051"/>
    </source>
</evidence>
<proteinExistence type="predicted"/>
<comment type="caution">
    <text evidence="2">The sequence shown here is derived from an EMBL/GenBank/DDBJ whole genome shotgun (WGS) entry which is preliminary data.</text>
</comment>
<dbReference type="EMBL" id="JAQQWE010000004">
    <property type="protein sequence ID" value="KAK7955758.1"/>
    <property type="molecule type" value="Genomic_DNA"/>
</dbReference>
<gene>
    <name evidence="2" type="ORF">PG986_004980</name>
</gene>
<protein>
    <submittedName>
        <fullName evidence="2">Uncharacterized protein</fullName>
    </submittedName>
</protein>
<keyword evidence="3" id="KW-1185">Reference proteome</keyword>
<evidence type="ECO:0000256" key="1">
    <source>
        <dbReference type="SAM" id="MobiDB-lite"/>
    </source>
</evidence>
<feature type="compositionally biased region" description="Low complexity" evidence="1">
    <location>
        <begin position="44"/>
        <end position="55"/>
    </location>
</feature>
<feature type="compositionally biased region" description="Pro residues" evidence="1">
    <location>
        <begin position="56"/>
        <end position="65"/>
    </location>
</feature>
<dbReference type="RefSeq" id="XP_066701064.1">
    <property type="nucleotide sequence ID" value="XM_066841202.1"/>
</dbReference>
<dbReference type="Proteomes" id="UP001391051">
    <property type="component" value="Unassembled WGS sequence"/>
</dbReference>
<name>A0ABR1QG95_9PEZI</name>